<dbReference type="GO" id="GO:0044773">
    <property type="term" value="P:mitotic DNA damage checkpoint signaling"/>
    <property type="evidence" value="ECO:0007669"/>
    <property type="project" value="TreeGrafter"/>
</dbReference>
<evidence type="ECO:0000313" key="3">
    <source>
        <dbReference type="Proteomes" id="UP000692954"/>
    </source>
</evidence>
<dbReference type="OrthoDB" id="10252171at2759"/>
<dbReference type="PANTHER" id="PTHR44167:SF24">
    <property type="entry name" value="SERINE_THREONINE-PROTEIN KINASE CHK2"/>
    <property type="match status" value="1"/>
</dbReference>
<dbReference type="InterPro" id="IPR000719">
    <property type="entry name" value="Prot_kinase_dom"/>
</dbReference>
<name>A0A8S1Q9M7_9CILI</name>
<dbReference type="PROSITE" id="PS50011">
    <property type="entry name" value="PROTEIN_KINASE_DOM"/>
    <property type="match status" value="1"/>
</dbReference>
<sequence>MELADGDFYQFMQTQDYRRLSNDQKNQYFIQMVKGVDQLHDLGLFHSDLKPEKFVYFNQPNNQKIIKLIDLGLIKETSNQMAKTAYVGTPYYIAPEVLEIFNSQVFYDKSVDIWSLAMIKIFQWQLLIRNIQLNLKLQLTKYRLKNTKQHINITKRKRINLKDAQKIFNVKDIIEKHNYSIQLRTTCLTKILNVIDSQLIKLDSNPKLKKIILNFN</sequence>
<reference evidence="2" key="1">
    <citation type="submission" date="2021-01" db="EMBL/GenBank/DDBJ databases">
        <authorList>
            <consortium name="Genoscope - CEA"/>
            <person name="William W."/>
        </authorList>
    </citation>
    <scope>NUCLEOTIDE SEQUENCE</scope>
</reference>
<proteinExistence type="predicted"/>
<evidence type="ECO:0000313" key="2">
    <source>
        <dbReference type="EMBL" id="CAD8112389.1"/>
    </source>
</evidence>
<dbReference type="GO" id="GO:0004674">
    <property type="term" value="F:protein serine/threonine kinase activity"/>
    <property type="evidence" value="ECO:0007669"/>
    <property type="project" value="TreeGrafter"/>
</dbReference>
<dbReference type="Proteomes" id="UP000692954">
    <property type="component" value="Unassembled WGS sequence"/>
</dbReference>
<dbReference type="GO" id="GO:0005737">
    <property type="term" value="C:cytoplasm"/>
    <property type="evidence" value="ECO:0007669"/>
    <property type="project" value="TreeGrafter"/>
</dbReference>
<dbReference type="GO" id="GO:0005524">
    <property type="term" value="F:ATP binding"/>
    <property type="evidence" value="ECO:0007669"/>
    <property type="project" value="InterPro"/>
</dbReference>
<feature type="domain" description="Protein kinase" evidence="1">
    <location>
        <begin position="1"/>
        <end position="216"/>
    </location>
</feature>
<gene>
    <name evidence="2" type="ORF">PSON_ATCC_30995.1.T1000181</name>
</gene>
<comment type="caution">
    <text evidence="2">The sequence shown here is derived from an EMBL/GenBank/DDBJ whole genome shotgun (WGS) entry which is preliminary data.</text>
</comment>
<protein>
    <recommendedName>
        <fullName evidence="1">Protein kinase domain-containing protein</fullName>
    </recommendedName>
</protein>
<dbReference type="Pfam" id="PF00069">
    <property type="entry name" value="Pkinase"/>
    <property type="match status" value="1"/>
</dbReference>
<dbReference type="EMBL" id="CAJJDN010000100">
    <property type="protein sequence ID" value="CAD8112389.1"/>
    <property type="molecule type" value="Genomic_DNA"/>
</dbReference>
<organism evidence="2 3">
    <name type="scientific">Paramecium sonneborni</name>
    <dbReference type="NCBI Taxonomy" id="65129"/>
    <lineage>
        <taxon>Eukaryota</taxon>
        <taxon>Sar</taxon>
        <taxon>Alveolata</taxon>
        <taxon>Ciliophora</taxon>
        <taxon>Intramacronucleata</taxon>
        <taxon>Oligohymenophorea</taxon>
        <taxon>Peniculida</taxon>
        <taxon>Parameciidae</taxon>
        <taxon>Paramecium</taxon>
    </lineage>
</organism>
<evidence type="ECO:0000259" key="1">
    <source>
        <dbReference type="PROSITE" id="PS50011"/>
    </source>
</evidence>
<dbReference type="PANTHER" id="PTHR44167">
    <property type="entry name" value="OVARIAN-SPECIFIC SERINE/THREONINE-PROTEIN KINASE LOK-RELATED"/>
    <property type="match status" value="1"/>
</dbReference>
<dbReference type="AlphaFoldDB" id="A0A8S1Q9M7"/>
<accession>A0A8S1Q9M7</accession>
<dbReference type="GO" id="GO:0005634">
    <property type="term" value="C:nucleus"/>
    <property type="evidence" value="ECO:0007669"/>
    <property type="project" value="TreeGrafter"/>
</dbReference>
<keyword evidence="3" id="KW-1185">Reference proteome</keyword>
<dbReference type="SMART" id="SM00220">
    <property type="entry name" value="S_TKc"/>
    <property type="match status" value="1"/>
</dbReference>